<accession>A0AA95HG05</accession>
<evidence type="ECO:0000313" key="1">
    <source>
        <dbReference type="EMBL" id="WGZ96365.1"/>
    </source>
</evidence>
<sequence>MLAPFLGFLWSFSRVFIKAPCGRQRYNVLGALNAITLYFARE</sequence>
<protein>
    <submittedName>
        <fullName evidence="1">Uncharacterized protein</fullName>
    </submittedName>
</protein>
<organism evidence="1">
    <name type="scientific">Candidatus Thiothrix putei</name>
    <dbReference type="NCBI Taxonomy" id="3080811"/>
    <lineage>
        <taxon>Bacteria</taxon>
        <taxon>Pseudomonadati</taxon>
        <taxon>Pseudomonadota</taxon>
        <taxon>Gammaproteobacteria</taxon>
        <taxon>Thiotrichales</taxon>
        <taxon>Thiotrichaceae</taxon>
        <taxon>Thiothrix</taxon>
    </lineage>
</organism>
<proteinExistence type="predicted"/>
<dbReference type="Proteomes" id="UP001301326">
    <property type="component" value="Chromosome"/>
</dbReference>
<gene>
    <name evidence="1" type="ORF">QJT81_10510</name>
</gene>
<reference evidence="1" key="2">
    <citation type="submission" date="2023-04" db="EMBL/GenBank/DDBJ databases">
        <authorList>
            <person name="Beletskiy A.V."/>
            <person name="Mardanov A.V."/>
            <person name="Ravin N.V."/>
        </authorList>
    </citation>
    <scope>NUCLEOTIDE SEQUENCE</scope>
    <source>
        <strain evidence="1">GKL-02</strain>
    </source>
</reference>
<dbReference type="EMBL" id="CP124756">
    <property type="protein sequence ID" value="WGZ96365.1"/>
    <property type="molecule type" value="Genomic_DNA"/>
</dbReference>
<reference evidence="1" key="1">
    <citation type="journal article" date="2023" name="Int. J. Mol. Sci.">
        <title>Metagenomics Revealed a New Genus 'Candidatus Thiocaldithrix dubininis' gen. nov., sp. nov. and a New Species 'Candidatus Thiothrix putei' sp. nov. in the Family Thiotrichaceae, Some Members of Which Have Traits of Both Na+- and H+-Motive Energetics.</title>
        <authorList>
            <person name="Ravin N.V."/>
            <person name="Muntyan M.S."/>
            <person name="Smolyakov D.D."/>
            <person name="Rudenko T.S."/>
            <person name="Beletsky A.V."/>
            <person name="Mardanov A.V."/>
            <person name="Grabovich M.Y."/>
        </authorList>
    </citation>
    <scope>NUCLEOTIDE SEQUENCE</scope>
    <source>
        <strain evidence="1">GKL-02</strain>
    </source>
</reference>
<dbReference type="AlphaFoldDB" id="A0AA95HG05"/>
<name>A0AA95HG05_9GAMM</name>
<dbReference type="KEGG" id="tput:QJT81_10510"/>